<dbReference type="Pfam" id="PF09107">
    <property type="entry name" value="WHD_3rd_SelB"/>
    <property type="match status" value="1"/>
</dbReference>
<dbReference type="SUPFAM" id="SSF50447">
    <property type="entry name" value="Translation proteins"/>
    <property type="match status" value="1"/>
</dbReference>
<evidence type="ECO:0000256" key="4">
    <source>
        <dbReference type="ARBA" id="ARBA00022917"/>
    </source>
</evidence>
<comment type="subcellular location">
    <subcellularLocation>
        <location evidence="1">Cytoplasm</location>
    </subcellularLocation>
</comment>
<evidence type="ECO:0000313" key="7">
    <source>
        <dbReference type="EMBL" id="UVW35837.1"/>
    </source>
</evidence>
<dbReference type="GO" id="GO:0003746">
    <property type="term" value="F:translation elongation factor activity"/>
    <property type="evidence" value="ECO:0007669"/>
    <property type="project" value="UniProtKB-KW"/>
</dbReference>
<dbReference type="PANTHER" id="PTHR43721">
    <property type="entry name" value="ELONGATION FACTOR TU-RELATED"/>
    <property type="match status" value="1"/>
</dbReference>
<dbReference type="PANTHER" id="PTHR43721:SF11">
    <property type="entry name" value="SELENOCYSTEINE-SPECIFIC ELONGATION FACTOR"/>
    <property type="match status" value="1"/>
</dbReference>
<keyword evidence="8" id="KW-1185">Reference proteome</keyword>
<protein>
    <submittedName>
        <fullName evidence="7">Selenocysteine-specific translation elongation factor</fullName>
    </submittedName>
</protein>
<dbReference type="InterPro" id="IPR015191">
    <property type="entry name" value="SelB_WHD4"/>
</dbReference>
<dbReference type="Proteomes" id="UP001059934">
    <property type="component" value="Chromosome"/>
</dbReference>
<dbReference type="Gene3D" id="3.40.50.300">
    <property type="entry name" value="P-loop containing nucleotide triphosphate hydrolases"/>
    <property type="match status" value="1"/>
</dbReference>
<proteinExistence type="predicted"/>
<evidence type="ECO:0000256" key="5">
    <source>
        <dbReference type="ARBA" id="ARBA00023134"/>
    </source>
</evidence>
<evidence type="ECO:0000313" key="8">
    <source>
        <dbReference type="Proteomes" id="UP001059934"/>
    </source>
</evidence>
<dbReference type="Gene3D" id="2.40.30.10">
    <property type="entry name" value="Translation factors"/>
    <property type="match status" value="1"/>
</dbReference>
<sequence>MIVATAGHVDHGKTSLVKQLTGVDTDRLEEEKRRGLSINLGFAYRKVDQQSSIGFIDVPGHKSFINTMISGITGIDIAMLVIAADDGLMPQTLEHLQIISMLRVKQIVIVITKIDVADRGTIDALRCQALALLPQSPIFEVSNKAQGRTSGIKALQEYLDNQARLLEPGNSQGLFRMSIDRAFSLKGIGLLVTGTVAAGSAKVGDSLRLLATSGSSSMVRVRSLNADNQASEEGMAGQRCSFNLVGDFDKKSVGRGDYLSANHCIEPSERFDGRIEIAVDLSFPIKHMMPVKIYLGARRVAAKIFILKTQSEQQNKDARKLIAADTALVQIVLQQALVVCHGDRFLIRDNSESINLGGGTVLVAQAQPWRSGQLMRLESLRAMEQDDPSAVLVKIILETQQPLDFSDFMGNWNMTPKQGDVCLLNSQLQQCSEMIQLNGRKYLVAKLGLEKKKYELCEYLQRLHRDRPMAAGVLAADLADHLKTDINLLFRLALADLVKDNSVFVTNGLLSLAGHRPTLSSQVQQRWFLVSNILRKGGAQVPLLSEIEKQTGLTSQQLSALIIPALKSDNLIQLSQKRYMLCETRDAIKTAITELANDCQCFTVIDAKAQLGLGRGLTIEILEYLDSIQFTRRLGGGRELVC</sequence>
<dbReference type="InterPro" id="IPR004535">
    <property type="entry name" value="Transl_elong_SelB"/>
</dbReference>
<evidence type="ECO:0000259" key="6">
    <source>
        <dbReference type="PROSITE" id="PS51722"/>
    </source>
</evidence>
<dbReference type="InterPro" id="IPR057335">
    <property type="entry name" value="Beta-barrel_SelB"/>
</dbReference>
<dbReference type="InterPro" id="IPR036388">
    <property type="entry name" value="WH-like_DNA-bd_sf"/>
</dbReference>
<dbReference type="Gene3D" id="1.10.10.10">
    <property type="entry name" value="Winged helix-like DNA-binding domain superfamily/Winged helix DNA-binding domain"/>
    <property type="match status" value="1"/>
</dbReference>
<gene>
    <name evidence="7" type="primary">selB</name>
    <name evidence="7" type="ORF">NYF23_04305</name>
</gene>
<dbReference type="NCBIfam" id="TIGR00475">
    <property type="entry name" value="selB"/>
    <property type="match status" value="1"/>
</dbReference>
<keyword evidence="4" id="KW-0648">Protein biosynthesis</keyword>
<keyword evidence="5" id="KW-0342">GTP-binding</keyword>
<dbReference type="InterPro" id="IPR009001">
    <property type="entry name" value="Transl_elong_EF1A/Init_IF2_C"/>
</dbReference>
<dbReference type="PROSITE" id="PS51722">
    <property type="entry name" value="G_TR_2"/>
    <property type="match status" value="1"/>
</dbReference>
<evidence type="ECO:0000256" key="3">
    <source>
        <dbReference type="ARBA" id="ARBA00022741"/>
    </source>
</evidence>
<dbReference type="SUPFAM" id="SSF52540">
    <property type="entry name" value="P-loop containing nucleoside triphosphate hydrolases"/>
    <property type="match status" value="1"/>
</dbReference>
<dbReference type="EMBL" id="CP103416">
    <property type="protein sequence ID" value="UVW35837.1"/>
    <property type="molecule type" value="Genomic_DNA"/>
</dbReference>
<accession>A0ABY5TPX1</accession>
<dbReference type="PRINTS" id="PR00315">
    <property type="entry name" value="ELONGATNFCT"/>
</dbReference>
<keyword evidence="3" id="KW-0547">Nucleotide-binding</keyword>
<dbReference type="CDD" id="cd15491">
    <property type="entry name" value="selB_III"/>
    <property type="match status" value="1"/>
</dbReference>
<dbReference type="InterPro" id="IPR009000">
    <property type="entry name" value="Transl_B-barrel_sf"/>
</dbReference>
<name>A0ABY5TPX1_9GAMM</name>
<feature type="domain" description="Tr-type G" evidence="6">
    <location>
        <begin position="1"/>
        <end position="169"/>
    </location>
</feature>
<organism evidence="7 8">
    <name type="scientific">SAR92 clade bacterium H455</name>
    <dbReference type="NCBI Taxonomy" id="2974818"/>
    <lineage>
        <taxon>Bacteria</taxon>
        <taxon>Pseudomonadati</taxon>
        <taxon>Pseudomonadota</taxon>
        <taxon>Gammaproteobacteria</taxon>
        <taxon>Cellvibrionales</taxon>
        <taxon>Porticoccaceae</taxon>
        <taxon>SAR92 clade</taxon>
    </lineage>
</organism>
<evidence type="ECO:0000256" key="1">
    <source>
        <dbReference type="ARBA" id="ARBA00004496"/>
    </source>
</evidence>
<dbReference type="InterPro" id="IPR050055">
    <property type="entry name" value="EF-Tu_GTPase"/>
</dbReference>
<reference evidence="7" key="1">
    <citation type="submission" date="2022-08" db="EMBL/GenBank/DDBJ databases">
        <title>Catabolic pathway analysis in culturable SAR92 clade bacteria reveals their overlooked roles in DMSP degradation in coastal seas.</title>
        <authorList>
            <person name="He X."/>
            <person name="Zhang X."/>
            <person name="Zhang Y."/>
        </authorList>
    </citation>
    <scope>NUCLEOTIDE SEQUENCE</scope>
    <source>
        <strain evidence="7">H455</strain>
    </source>
</reference>
<dbReference type="CDD" id="cd04171">
    <property type="entry name" value="SelB"/>
    <property type="match status" value="1"/>
</dbReference>
<dbReference type="InterPro" id="IPR000795">
    <property type="entry name" value="T_Tr_GTP-bd_dom"/>
</dbReference>
<dbReference type="Pfam" id="PF25461">
    <property type="entry name" value="Beta-barrel_SelB"/>
    <property type="match status" value="1"/>
</dbReference>
<dbReference type="InterPro" id="IPR027417">
    <property type="entry name" value="P-loop_NTPase"/>
</dbReference>
<dbReference type="NCBIfam" id="TIGR00231">
    <property type="entry name" value="small_GTP"/>
    <property type="match status" value="1"/>
</dbReference>
<dbReference type="Pfam" id="PF00009">
    <property type="entry name" value="GTP_EFTU"/>
    <property type="match status" value="1"/>
</dbReference>
<evidence type="ECO:0000256" key="2">
    <source>
        <dbReference type="ARBA" id="ARBA00022490"/>
    </source>
</evidence>
<dbReference type="Gene3D" id="1.10.10.2770">
    <property type="match status" value="1"/>
</dbReference>
<keyword evidence="2" id="KW-0963">Cytoplasm</keyword>
<dbReference type="SUPFAM" id="SSF50465">
    <property type="entry name" value="EF-Tu/eEF-1alpha/eIF2-gamma C-terminal domain"/>
    <property type="match status" value="1"/>
</dbReference>
<keyword evidence="7" id="KW-0251">Elongation factor</keyword>
<dbReference type="InterPro" id="IPR005225">
    <property type="entry name" value="Small_GTP-bd"/>
</dbReference>